<proteinExistence type="inferred from homology"/>
<evidence type="ECO:0000256" key="1">
    <source>
        <dbReference type="ARBA" id="ARBA00001913"/>
    </source>
</evidence>
<dbReference type="PRINTS" id="PR00747">
    <property type="entry name" value="GLYHDRLASE47"/>
</dbReference>
<keyword evidence="7" id="KW-1015">Disulfide bond</keyword>
<gene>
    <name evidence="12" type="ORF">SLEP1_g45048</name>
</gene>
<evidence type="ECO:0000256" key="9">
    <source>
        <dbReference type="ARBA" id="ARBA00048605"/>
    </source>
</evidence>
<evidence type="ECO:0000313" key="13">
    <source>
        <dbReference type="Proteomes" id="UP001054252"/>
    </source>
</evidence>
<comment type="catalytic activity">
    <reaction evidence="9">
        <text>N(4)-(alpha-D-Man-(1-&gt;2)-alpha-D-Man-(1-&gt;2)-alpha-D-Man-(1-&gt;3)-[alpha-D-Man-(1-&gt;2)-alpha-D-Man-(1-&gt;3)-[alpha-D-Man-(1-&gt;2)-alpha-D-Man-(1-&gt;6)]-alpha-D-Man-(1-&gt;6)]-beta-D-Man-(1-&gt;4)-beta-D-GlcNAc-(1-&gt;4)-beta-D-GlcNAc)-L-asparaginyl-[protein] (N-glucan mannose isomer 9A1,2,3B1,2,3) + 4 H2O = N(4)-(alpha-D-Man-(1-&gt;3)-[alpha-D-Man-(1-&gt;3)-[alpha-D-Man-(1-&gt;6)]-alpha-D-Man-(1-&gt;6)]-beta-D-Man-(1-&gt;4)-beta-D-GlcNAc-(1-&gt;4)-beta-D-GlcNAc)-L-asparaginyl-[protein] (N-glucan mannose isomer 5A1,2) + 4 beta-D-mannose</text>
        <dbReference type="Rhea" id="RHEA:56008"/>
        <dbReference type="Rhea" id="RHEA-COMP:14356"/>
        <dbReference type="Rhea" id="RHEA-COMP:14367"/>
        <dbReference type="ChEBI" id="CHEBI:15377"/>
        <dbReference type="ChEBI" id="CHEBI:28563"/>
        <dbReference type="ChEBI" id="CHEBI:59087"/>
        <dbReference type="ChEBI" id="CHEBI:139493"/>
        <dbReference type="EC" id="3.2.1.113"/>
    </reaction>
</comment>
<dbReference type="Gene3D" id="1.50.10.10">
    <property type="match status" value="1"/>
</dbReference>
<evidence type="ECO:0000256" key="4">
    <source>
        <dbReference type="ARBA" id="ARBA00022723"/>
    </source>
</evidence>
<evidence type="ECO:0000256" key="11">
    <source>
        <dbReference type="SAM" id="MobiDB-lite"/>
    </source>
</evidence>
<name>A0AAV5LJV2_9ROSI</name>
<comment type="catalytic activity">
    <reaction evidence="8">
        <text>N(4)-(alpha-D-Man-(1-&gt;2)-alpha-D-Man-(1-&gt;2)-alpha-D-Man-(1-&gt;3)-[alpha-D-Man-(1-&gt;3)-[alpha-D-Man-(1-&gt;2)-alpha-D-Man-(1-&gt;6)]-alpha-D-Man-(1-&gt;6)]-beta-D-Man-(1-&gt;4)-beta-D-GlcNAc-(1-&gt;4)-beta-D-GlcNAc)-L-asparaginyl-[protein] (N-glucan mannose isomer 8A1,2,3B1,3) + 3 H2O = N(4)-(alpha-D-Man-(1-&gt;3)-[alpha-D-Man-(1-&gt;3)-[alpha-D-Man-(1-&gt;6)]-alpha-D-Man-(1-&gt;6)]-beta-D-Man-(1-&gt;4)-beta-D-GlcNAc-(1-&gt;4)-beta-D-GlcNAc)-L-asparaginyl-[protein] (N-glucan mannose isomer 5A1,2) + 3 beta-D-mannose</text>
        <dbReference type="Rhea" id="RHEA:56028"/>
        <dbReference type="Rhea" id="RHEA-COMP:14358"/>
        <dbReference type="Rhea" id="RHEA-COMP:14367"/>
        <dbReference type="ChEBI" id="CHEBI:15377"/>
        <dbReference type="ChEBI" id="CHEBI:28563"/>
        <dbReference type="ChEBI" id="CHEBI:59087"/>
        <dbReference type="ChEBI" id="CHEBI:60628"/>
        <dbReference type="EC" id="3.2.1.113"/>
    </reaction>
</comment>
<feature type="region of interest" description="Disordered" evidence="11">
    <location>
        <begin position="1"/>
        <end position="27"/>
    </location>
</feature>
<organism evidence="12 13">
    <name type="scientific">Rubroshorea leprosula</name>
    <dbReference type="NCBI Taxonomy" id="152421"/>
    <lineage>
        <taxon>Eukaryota</taxon>
        <taxon>Viridiplantae</taxon>
        <taxon>Streptophyta</taxon>
        <taxon>Embryophyta</taxon>
        <taxon>Tracheophyta</taxon>
        <taxon>Spermatophyta</taxon>
        <taxon>Magnoliopsida</taxon>
        <taxon>eudicotyledons</taxon>
        <taxon>Gunneridae</taxon>
        <taxon>Pentapetalae</taxon>
        <taxon>rosids</taxon>
        <taxon>malvids</taxon>
        <taxon>Malvales</taxon>
        <taxon>Dipterocarpaceae</taxon>
        <taxon>Rubroshorea</taxon>
    </lineage>
</organism>
<dbReference type="AlphaFoldDB" id="A0AAV5LJV2"/>
<dbReference type="GO" id="GO:0005975">
    <property type="term" value="P:carbohydrate metabolic process"/>
    <property type="evidence" value="ECO:0007669"/>
    <property type="project" value="InterPro"/>
</dbReference>
<evidence type="ECO:0000313" key="12">
    <source>
        <dbReference type="EMBL" id="GKV36967.1"/>
    </source>
</evidence>
<sequence length="240" mass="26454">MLAHSSSAHSVSKELANEKDKVMTDADSRLPTQLSPIEISSSNKELEWIDRQQKVKEAFSHAWSGYKKFAMGYDEFMPLSQQGVDVLGGLGATIVDALDTSMIMGLDEVVSEAGLWIESDLSERISRKHEVSLFETTIRVLGGLLSAYHLSSGDQGMNITHKALKGPKPIVYLDIARNLADHLLSAFTSSPTTFTDVVLHESSAHGRISCTAEVSTLQLEFNYLSTISDDLKYCREDVKQ</sequence>
<comment type="caution">
    <text evidence="12">The sequence shown here is derived from an EMBL/GenBank/DDBJ whole genome shotgun (WGS) entry which is preliminary data.</text>
</comment>
<keyword evidence="10" id="KW-0326">Glycosidase</keyword>
<evidence type="ECO:0000256" key="10">
    <source>
        <dbReference type="RuleBase" id="RU361193"/>
    </source>
</evidence>
<evidence type="ECO:0000256" key="2">
    <source>
        <dbReference type="ARBA" id="ARBA00004922"/>
    </source>
</evidence>
<dbReference type="EC" id="3.2.1.-" evidence="10"/>
<dbReference type="InterPro" id="IPR050749">
    <property type="entry name" value="Glycosyl_Hydrolase_47"/>
</dbReference>
<dbReference type="GO" id="GO:0005783">
    <property type="term" value="C:endoplasmic reticulum"/>
    <property type="evidence" value="ECO:0007669"/>
    <property type="project" value="TreeGrafter"/>
</dbReference>
<dbReference type="GO" id="GO:0005509">
    <property type="term" value="F:calcium ion binding"/>
    <property type="evidence" value="ECO:0007669"/>
    <property type="project" value="InterPro"/>
</dbReference>
<keyword evidence="13" id="KW-1185">Reference proteome</keyword>
<evidence type="ECO:0000256" key="3">
    <source>
        <dbReference type="ARBA" id="ARBA00007658"/>
    </source>
</evidence>
<keyword evidence="6" id="KW-0106">Calcium</keyword>
<feature type="compositionally biased region" description="Polar residues" evidence="11">
    <location>
        <begin position="1"/>
        <end position="10"/>
    </location>
</feature>
<dbReference type="EMBL" id="BPVZ01000119">
    <property type="protein sequence ID" value="GKV36967.1"/>
    <property type="molecule type" value="Genomic_DNA"/>
</dbReference>
<dbReference type="PANTHER" id="PTHR11742:SF55">
    <property type="entry name" value="ENDOPLASMIC RETICULUM MANNOSYL-OLIGOSACCHARIDE 1,2-ALPHA-MANNOSIDASE"/>
    <property type="match status" value="1"/>
</dbReference>
<comment type="pathway">
    <text evidence="2">Protein modification; protein glycosylation.</text>
</comment>
<dbReference type="Pfam" id="PF01532">
    <property type="entry name" value="Glyco_hydro_47"/>
    <property type="match status" value="1"/>
</dbReference>
<dbReference type="PANTHER" id="PTHR11742">
    <property type="entry name" value="MANNOSYL-OLIGOSACCHARIDE ALPHA-1,2-MANNOSIDASE-RELATED"/>
    <property type="match status" value="1"/>
</dbReference>
<dbReference type="InterPro" id="IPR001382">
    <property type="entry name" value="Glyco_hydro_47"/>
</dbReference>
<dbReference type="Proteomes" id="UP001054252">
    <property type="component" value="Unassembled WGS sequence"/>
</dbReference>
<feature type="compositionally biased region" description="Basic and acidic residues" evidence="11">
    <location>
        <begin position="11"/>
        <end position="27"/>
    </location>
</feature>
<evidence type="ECO:0000256" key="7">
    <source>
        <dbReference type="ARBA" id="ARBA00023157"/>
    </source>
</evidence>
<dbReference type="GO" id="GO:0004571">
    <property type="term" value="F:mannosyl-oligosaccharide 1,2-alpha-mannosidase activity"/>
    <property type="evidence" value="ECO:0007669"/>
    <property type="project" value="UniProtKB-EC"/>
</dbReference>
<accession>A0AAV5LJV2</accession>
<keyword evidence="5 10" id="KW-0378">Hydrolase</keyword>
<comment type="cofactor">
    <cofactor evidence="1">
        <name>Ca(2+)</name>
        <dbReference type="ChEBI" id="CHEBI:29108"/>
    </cofactor>
</comment>
<keyword evidence="4" id="KW-0479">Metal-binding</keyword>
<reference evidence="12 13" key="1">
    <citation type="journal article" date="2021" name="Commun. Biol.">
        <title>The genome of Shorea leprosula (Dipterocarpaceae) highlights the ecological relevance of drought in aseasonal tropical rainforests.</title>
        <authorList>
            <person name="Ng K.K.S."/>
            <person name="Kobayashi M.J."/>
            <person name="Fawcett J.A."/>
            <person name="Hatakeyama M."/>
            <person name="Paape T."/>
            <person name="Ng C.H."/>
            <person name="Ang C.C."/>
            <person name="Tnah L.H."/>
            <person name="Lee C.T."/>
            <person name="Nishiyama T."/>
            <person name="Sese J."/>
            <person name="O'Brien M.J."/>
            <person name="Copetti D."/>
            <person name="Mohd Noor M.I."/>
            <person name="Ong R.C."/>
            <person name="Putra M."/>
            <person name="Sireger I.Z."/>
            <person name="Indrioko S."/>
            <person name="Kosugi Y."/>
            <person name="Izuno A."/>
            <person name="Isagi Y."/>
            <person name="Lee S.L."/>
            <person name="Shimizu K.K."/>
        </authorList>
    </citation>
    <scope>NUCLEOTIDE SEQUENCE [LARGE SCALE GENOMIC DNA]</scope>
    <source>
        <strain evidence="12">214</strain>
    </source>
</reference>
<evidence type="ECO:0000256" key="8">
    <source>
        <dbReference type="ARBA" id="ARBA00047669"/>
    </source>
</evidence>
<dbReference type="InterPro" id="IPR036026">
    <property type="entry name" value="Seven-hairpin_glycosidases"/>
</dbReference>
<protein>
    <recommendedName>
        <fullName evidence="10">alpha-1,2-Mannosidase</fullName>
        <ecNumber evidence="10">3.2.1.-</ecNumber>
    </recommendedName>
</protein>
<evidence type="ECO:0000256" key="6">
    <source>
        <dbReference type="ARBA" id="ARBA00022837"/>
    </source>
</evidence>
<comment type="similarity">
    <text evidence="3 10">Belongs to the glycosyl hydrolase 47 family.</text>
</comment>
<dbReference type="GO" id="GO:0005768">
    <property type="term" value="C:endosome"/>
    <property type="evidence" value="ECO:0007669"/>
    <property type="project" value="TreeGrafter"/>
</dbReference>
<evidence type="ECO:0000256" key="5">
    <source>
        <dbReference type="ARBA" id="ARBA00022801"/>
    </source>
</evidence>
<dbReference type="GO" id="GO:0005802">
    <property type="term" value="C:trans-Golgi network"/>
    <property type="evidence" value="ECO:0007669"/>
    <property type="project" value="TreeGrafter"/>
</dbReference>
<dbReference type="GO" id="GO:0016020">
    <property type="term" value="C:membrane"/>
    <property type="evidence" value="ECO:0007669"/>
    <property type="project" value="InterPro"/>
</dbReference>
<dbReference type="InterPro" id="IPR012341">
    <property type="entry name" value="6hp_glycosidase-like_sf"/>
</dbReference>
<dbReference type="SUPFAM" id="SSF48225">
    <property type="entry name" value="Seven-hairpin glycosidases"/>
    <property type="match status" value="1"/>
</dbReference>